<dbReference type="InterPro" id="IPR002931">
    <property type="entry name" value="Transglutaminase-like"/>
</dbReference>
<evidence type="ECO:0000256" key="1">
    <source>
        <dbReference type="SAM" id="MobiDB-lite"/>
    </source>
</evidence>
<comment type="caution">
    <text evidence="5">The sequence shown here is derived from an EMBL/GenBank/DDBJ whole genome shotgun (WGS) entry which is preliminary data.</text>
</comment>
<gene>
    <name evidence="5" type="ORF">GN277_26375</name>
</gene>
<organism evidence="5 6">
    <name type="scientific">Sporofaciens musculi</name>
    <dbReference type="NCBI Taxonomy" id="2681861"/>
    <lineage>
        <taxon>Bacteria</taxon>
        <taxon>Bacillati</taxon>
        <taxon>Bacillota</taxon>
        <taxon>Clostridia</taxon>
        <taxon>Lachnospirales</taxon>
        <taxon>Lachnospiraceae</taxon>
        <taxon>Sporofaciens</taxon>
    </lineage>
</organism>
<dbReference type="EMBL" id="WUQX01000001">
    <property type="protein sequence ID" value="MXP78737.1"/>
    <property type="molecule type" value="Genomic_DNA"/>
</dbReference>
<feature type="transmembrane region" description="Helical" evidence="2">
    <location>
        <begin position="1169"/>
        <end position="1187"/>
    </location>
</feature>
<dbReference type="SMART" id="SM00460">
    <property type="entry name" value="TGc"/>
    <property type="match status" value="1"/>
</dbReference>
<dbReference type="GO" id="GO:0005737">
    <property type="term" value="C:cytoplasm"/>
    <property type="evidence" value="ECO:0007669"/>
    <property type="project" value="TreeGrafter"/>
</dbReference>
<feature type="region of interest" description="Disordered" evidence="1">
    <location>
        <begin position="32"/>
        <end position="97"/>
    </location>
</feature>
<keyword evidence="2" id="KW-0812">Transmembrane</keyword>
<keyword evidence="2" id="KW-0472">Membrane</keyword>
<dbReference type="PANTHER" id="PTHR46333:SF2">
    <property type="entry name" value="CYTOKINESIS PROTEIN 3"/>
    <property type="match status" value="1"/>
</dbReference>
<feature type="compositionally biased region" description="Basic and acidic residues" evidence="1">
    <location>
        <begin position="80"/>
        <end position="91"/>
    </location>
</feature>
<keyword evidence="3" id="KW-0732">Signal</keyword>
<feature type="compositionally biased region" description="Acidic residues" evidence="1">
    <location>
        <begin position="35"/>
        <end position="57"/>
    </location>
</feature>
<evidence type="ECO:0000313" key="6">
    <source>
        <dbReference type="Proteomes" id="UP000460412"/>
    </source>
</evidence>
<name>A0A7X3MM36_9FIRM</name>
<evidence type="ECO:0000256" key="3">
    <source>
        <dbReference type="SAM" id="SignalP"/>
    </source>
</evidence>
<feature type="region of interest" description="Disordered" evidence="1">
    <location>
        <begin position="1136"/>
        <end position="1162"/>
    </location>
</feature>
<evidence type="ECO:0000256" key="2">
    <source>
        <dbReference type="SAM" id="Phobius"/>
    </source>
</evidence>
<dbReference type="InterPro" id="IPR038765">
    <property type="entry name" value="Papain-like_cys_pep_sf"/>
</dbReference>
<dbReference type="Proteomes" id="UP000460412">
    <property type="component" value="Unassembled WGS sequence"/>
</dbReference>
<proteinExistence type="predicted"/>
<dbReference type="RefSeq" id="WP_159755779.1">
    <property type="nucleotide sequence ID" value="NZ_WUQX01000001.1"/>
</dbReference>
<reference evidence="5 6" key="1">
    <citation type="submission" date="2019-12" db="EMBL/GenBank/DDBJ databases">
        <title>Sporaefaciens musculi gen. nov., sp. nov., a novel bacterium isolated from the caecum of an obese mouse.</title>
        <authorList>
            <person name="Rasmussen T.S."/>
            <person name="Streidl T."/>
            <person name="Hitch T.C.A."/>
            <person name="Wortmann E."/>
            <person name="Deptula P."/>
            <person name="Hansen M."/>
            <person name="Nielsen D.S."/>
            <person name="Clavel T."/>
            <person name="Vogensen F.K."/>
        </authorList>
    </citation>
    <scope>NUCLEOTIDE SEQUENCE [LARGE SCALE GENOMIC DNA]</scope>
    <source>
        <strain evidence="5 6">WCA-9-b2</strain>
    </source>
</reference>
<feature type="compositionally biased region" description="Basic and acidic residues" evidence="1">
    <location>
        <begin position="58"/>
        <end position="73"/>
    </location>
</feature>
<dbReference type="AlphaFoldDB" id="A0A7X3MM36"/>
<dbReference type="PANTHER" id="PTHR46333">
    <property type="entry name" value="CYTOKINESIS PROTEIN 3"/>
    <property type="match status" value="1"/>
</dbReference>
<dbReference type="SUPFAM" id="SSF54001">
    <property type="entry name" value="Cysteine proteinases"/>
    <property type="match status" value="1"/>
</dbReference>
<dbReference type="Gene3D" id="3.10.620.30">
    <property type="match status" value="1"/>
</dbReference>
<protein>
    <recommendedName>
        <fullName evidence="4">Transglutaminase-like domain-containing protein</fullName>
    </recommendedName>
</protein>
<feature type="domain" description="Transglutaminase-like" evidence="4">
    <location>
        <begin position="268"/>
        <end position="322"/>
    </location>
</feature>
<feature type="signal peptide" evidence="3">
    <location>
        <begin position="1"/>
        <end position="34"/>
    </location>
</feature>
<dbReference type="InterPro" id="IPR052557">
    <property type="entry name" value="CAP/Cytokinesis_protein"/>
</dbReference>
<feature type="compositionally biased region" description="Gly residues" evidence="1">
    <location>
        <begin position="1139"/>
        <end position="1150"/>
    </location>
</feature>
<keyword evidence="2" id="KW-1133">Transmembrane helix</keyword>
<keyword evidence="6" id="KW-1185">Reference proteome</keyword>
<feature type="chain" id="PRO_5031372725" description="Transglutaminase-like domain-containing protein" evidence="3">
    <location>
        <begin position="35"/>
        <end position="1192"/>
    </location>
</feature>
<dbReference type="Pfam" id="PF01841">
    <property type="entry name" value="Transglut_core"/>
    <property type="match status" value="1"/>
</dbReference>
<evidence type="ECO:0000313" key="5">
    <source>
        <dbReference type="EMBL" id="MXP78737.1"/>
    </source>
</evidence>
<accession>A0A7X3MM36</accession>
<evidence type="ECO:0000259" key="4">
    <source>
        <dbReference type="SMART" id="SM00460"/>
    </source>
</evidence>
<sequence length="1192" mass="130135">MKERKKRLKQLLAAALALVVIGGSVNLPALTSFAEDGDSEQVDLLTSEEDGEAPEAEEDKKEPEEKQPEDKGQEPSQTGKPEDEATEKPEDNQEANGGLVEETMDLSGYIYQCGGFGVMDMPMMLSLDDESGARAASDKEAAKTALLNGMKAWEKKIDVSAYQISKDEMEVLFVDLVNMNPDLFYVVSATWSYTQATGIVVSVTPIYNPAYTVQNVQIFENAFNKAYSEAVPNPAGMSKLQIARACHDYLAQHMSYDTSLQKRDVYSAFVEGTGVCQGYSLAYGAMMKRAGIPFDYVNSTAMNHMWNVIQLDGNWYHVDVTWDDPTVDRLGYVRHNYFLNSDTKIGSEGKDGHYEWTTAQNCTSTTYDNAYWQGGVSAIFTIDGKDYYLKYPTSGNSFENLLVCRSGDKEETVAAFTAKWLASNGGYWQGSYSRLSYYDGRLYFNDTNNIYRVDPKAASGTDNKKVVYTYTGDAGSLYGSLVCDDKIRMQVSPSPNEAGTRIEEPLPTGAIKDVTVTAEPSSVEYGYQNPPKMKASVTGAVEAANVTYEWYDVTTGSERLISSTGAECVAEANLPVGTYTYRVKVSSEDSRVSADVTFKVIPKKVRPEVTITGEYTYKLGEEIKPSHSVVVKAADSADVDITLEKDKDYTVEYRDNINAGTGKMIVTAKDGCNYTWDSLEVPFTINKLAKADEKIEIKNGYGNSGAYDLKLQEGTKTGTLVVKDTDQVLSGVPSLTEAGVLSYTLVNDSKNKDKQAVITIPVMESVNYLPYSIEVTILVVDKLNQSDFRFVTPVENRKYGDSDFTVETTGFAQGSKVTYRIEDTEIADIDSAGKVHIKKVGMTRMIAVAASTDEYAETTAYAELYVSKAALSWDTSDLGAADRADNAAGDAKTDAKATLYGSLKIKGVIGSDDVKFVCGSDKLTGTYKGLKAGKQEVTLAWKDGNPVVLTGADADNYECPDRLPTITGNITKITIQDVEVENGEAGVVYKLKHESGITYVPAGLEKKFKTPIEITNTMKSKTIGEIEKKFGANSSKIAEVYDVTLCMVNEKGELVEVDDKNFPKEGVVVKLAYPEGTGKGTHNFVAAHMLTVDRKDKKAGDVEYPEITKTDAGVEFRVYSLSPIALGWSELEPVKAEGGSNGGSSTGNGKGTTVPSKKPSPKTGDTNAMLLYVLFMMLGAAGIRYTLKRRTM</sequence>